<dbReference type="SUPFAM" id="SSF53474">
    <property type="entry name" value="alpha/beta-Hydrolases"/>
    <property type="match status" value="1"/>
</dbReference>
<dbReference type="EMBL" id="CP012333">
    <property type="protein sequence ID" value="AKU98434.1"/>
    <property type="molecule type" value="Genomic_DNA"/>
</dbReference>
<organism evidence="1 2">
    <name type="scientific">Labilithrix luteola</name>
    <dbReference type="NCBI Taxonomy" id="1391654"/>
    <lineage>
        <taxon>Bacteria</taxon>
        <taxon>Pseudomonadati</taxon>
        <taxon>Myxococcota</taxon>
        <taxon>Polyangia</taxon>
        <taxon>Polyangiales</taxon>
        <taxon>Labilitrichaceae</taxon>
        <taxon>Labilithrix</taxon>
    </lineage>
</organism>
<sequence length="209" mass="21925">MMRFDYGGTGDSMGDGADVTVQSCLADVALAADELRAASGASKVVAIGLRLGGTLAALATSRCALRLRHLVMWDPVFEGRAYLAELAAMHRRYMREEIGEHWEDRSPVSAEGAPSEVLGAPISAAFASELGAIDLGATELRSDHVTVVGTSGATAASAGLRERLPESPSVRWLELPHSAAWNSDAALNAAVVPMDVVQAIVTRVEEVSP</sequence>
<reference evidence="1 2" key="1">
    <citation type="submission" date="2015-08" db="EMBL/GenBank/DDBJ databases">
        <authorList>
            <person name="Babu N.S."/>
            <person name="Beckwith C.J."/>
            <person name="Beseler K.G."/>
            <person name="Brison A."/>
            <person name="Carone J.V."/>
            <person name="Caskin T.P."/>
            <person name="Diamond M."/>
            <person name="Durham M.E."/>
            <person name="Foxe J.M."/>
            <person name="Go M."/>
            <person name="Henderson B.A."/>
            <person name="Jones I.B."/>
            <person name="McGettigan J.A."/>
            <person name="Micheletti S.J."/>
            <person name="Nasrallah M.E."/>
            <person name="Ortiz D."/>
            <person name="Piller C.R."/>
            <person name="Privatt S.R."/>
            <person name="Schneider S.L."/>
            <person name="Sharp S."/>
            <person name="Smith T.C."/>
            <person name="Stanton J.D."/>
            <person name="Ullery H.E."/>
            <person name="Wilson R.J."/>
            <person name="Serrano M.G."/>
            <person name="Buck G."/>
            <person name="Lee V."/>
            <person name="Wang Y."/>
            <person name="Carvalho R."/>
            <person name="Voegtly L."/>
            <person name="Shi R."/>
            <person name="Duckworth R."/>
            <person name="Johnson A."/>
            <person name="Loviza R."/>
            <person name="Walstead R."/>
            <person name="Shah Z."/>
            <person name="Kiflezghi M."/>
            <person name="Wade K."/>
            <person name="Ball S.L."/>
            <person name="Bradley K.W."/>
            <person name="Asai D.J."/>
            <person name="Bowman C.A."/>
            <person name="Russell D.A."/>
            <person name="Pope W.H."/>
            <person name="Jacobs-Sera D."/>
            <person name="Hendrix R.W."/>
            <person name="Hatfull G.F."/>
        </authorList>
    </citation>
    <scope>NUCLEOTIDE SEQUENCE [LARGE SCALE GENOMIC DNA]</scope>
    <source>
        <strain evidence="1 2">DSM 27648</strain>
    </source>
</reference>
<keyword evidence="2" id="KW-1185">Reference proteome</keyword>
<accession>A0A0K1PZ52</accession>
<dbReference type="InterPro" id="IPR029058">
    <property type="entry name" value="AB_hydrolase_fold"/>
</dbReference>
<dbReference type="Gene3D" id="3.40.50.1820">
    <property type="entry name" value="alpha/beta hydrolase"/>
    <property type="match status" value="1"/>
</dbReference>
<protein>
    <submittedName>
        <fullName evidence="1">Putative hydrolase of the alpha/beta superfamily</fullName>
    </submittedName>
</protein>
<dbReference type="KEGG" id="llu:AKJ09_05098"/>
<dbReference type="STRING" id="1391654.AKJ09_05098"/>
<name>A0A0K1PZ52_9BACT</name>
<dbReference type="AlphaFoldDB" id="A0A0K1PZ52"/>
<evidence type="ECO:0000313" key="2">
    <source>
        <dbReference type="Proteomes" id="UP000064967"/>
    </source>
</evidence>
<keyword evidence="1" id="KW-0378">Hydrolase</keyword>
<gene>
    <name evidence="1" type="ORF">AKJ09_05098</name>
</gene>
<proteinExistence type="predicted"/>
<evidence type="ECO:0000313" key="1">
    <source>
        <dbReference type="EMBL" id="AKU98434.1"/>
    </source>
</evidence>
<dbReference type="GO" id="GO:0016787">
    <property type="term" value="F:hydrolase activity"/>
    <property type="evidence" value="ECO:0007669"/>
    <property type="project" value="UniProtKB-KW"/>
</dbReference>
<dbReference type="Proteomes" id="UP000064967">
    <property type="component" value="Chromosome"/>
</dbReference>